<organism evidence="8 9">
    <name type="scientific">Hallella faecis</name>
    <dbReference type="NCBI Taxonomy" id="2841596"/>
    <lineage>
        <taxon>Bacteria</taxon>
        <taxon>Pseudomonadati</taxon>
        <taxon>Bacteroidota</taxon>
        <taxon>Bacteroidia</taxon>
        <taxon>Bacteroidales</taxon>
        <taxon>Prevotellaceae</taxon>
        <taxon>Hallella</taxon>
    </lineage>
</organism>
<dbReference type="CDD" id="cd16380">
    <property type="entry name" value="YitT_C"/>
    <property type="match status" value="1"/>
</dbReference>
<evidence type="ECO:0000256" key="3">
    <source>
        <dbReference type="ARBA" id="ARBA00022692"/>
    </source>
</evidence>
<gene>
    <name evidence="8" type="ORF">AAAT34_04170</name>
</gene>
<dbReference type="Pfam" id="PF10035">
    <property type="entry name" value="DUF2179"/>
    <property type="match status" value="1"/>
</dbReference>
<name>A0ABV1FPB9_9BACT</name>
<dbReference type="RefSeq" id="WP_215759323.1">
    <property type="nucleotide sequence ID" value="NZ_JAHKBE010000009.1"/>
</dbReference>
<keyword evidence="4 6" id="KW-1133">Transmembrane helix</keyword>
<evidence type="ECO:0000256" key="1">
    <source>
        <dbReference type="ARBA" id="ARBA00004651"/>
    </source>
</evidence>
<evidence type="ECO:0000256" key="4">
    <source>
        <dbReference type="ARBA" id="ARBA00022989"/>
    </source>
</evidence>
<evidence type="ECO:0000259" key="7">
    <source>
        <dbReference type="Pfam" id="PF10035"/>
    </source>
</evidence>
<dbReference type="PANTHER" id="PTHR33545:SF5">
    <property type="entry name" value="UPF0750 MEMBRANE PROTEIN YITT"/>
    <property type="match status" value="1"/>
</dbReference>
<feature type="transmembrane region" description="Helical" evidence="6">
    <location>
        <begin position="12"/>
        <end position="36"/>
    </location>
</feature>
<evidence type="ECO:0000313" key="8">
    <source>
        <dbReference type="EMBL" id="MEQ2486251.1"/>
    </source>
</evidence>
<accession>A0ABV1FPB9</accession>
<dbReference type="Pfam" id="PF02588">
    <property type="entry name" value="YitT_membrane"/>
    <property type="match status" value="1"/>
</dbReference>
<keyword evidence="9" id="KW-1185">Reference proteome</keyword>
<feature type="transmembrane region" description="Helical" evidence="6">
    <location>
        <begin position="81"/>
        <end position="101"/>
    </location>
</feature>
<feature type="transmembrane region" description="Helical" evidence="6">
    <location>
        <begin position="161"/>
        <end position="185"/>
    </location>
</feature>
<dbReference type="InterPro" id="IPR003740">
    <property type="entry name" value="YitT"/>
</dbReference>
<proteinExistence type="predicted"/>
<feature type="transmembrane region" description="Helical" evidence="6">
    <location>
        <begin position="121"/>
        <end position="140"/>
    </location>
</feature>
<dbReference type="Proteomes" id="UP001487296">
    <property type="component" value="Unassembled WGS sequence"/>
</dbReference>
<sequence length="317" mass="34984">MKIKNQLIWKEVEDYVFITLGLMLYAFAFTIFLMPYKIVTGGVTGTAAIVFYATKIPIQDTYMVINGLLLVVALKILGLKFLLKTIYAIFMLAFLLWLAGSIAPTNPDGSYVKILGEGQDFMSLLIGCTLTGTSLAIVFMNNGSTGGTDIIAASVNKYYNLSLGQVLIGVDFIIIGSCLFIPQFGAGLDRVHMVVFGLCTMAIENFTLDYVMNARRESVQFMIFSKKYQEIANAIGMEMDHGVTILDGHGWYTGQDMKVLCILAKKRESTTIFRLIKMIDPNAFVSQSAVIGVYGEGFDKIKVSLPKDKKNKKIAAK</sequence>
<dbReference type="PIRSF" id="PIRSF006483">
    <property type="entry name" value="Membrane_protein_YitT"/>
    <property type="match status" value="1"/>
</dbReference>
<protein>
    <submittedName>
        <fullName evidence="8">YitT family protein</fullName>
    </submittedName>
</protein>
<dbReference type="InterPro" id="IPR051461">
    <property type="entry name" value="UPF0750_membrane"/>
</dbReference>
<keyword evidence="2" id="KW-1003">Cell membrane</keyword>
<dbReference type="Gene3D" id="3.30.70.120">
    <property type="match status" value="1"/>
</dbReference>
<dbReference type="InterPro" id="IPR019264">
    <property type="entry name" value="DUF2179"/>
</dbReference>
<feature type="domain" description="DUF2179" evidence="7">
    <location>
        <begin position="241"/>
        <end position="295"/>
    </location>
</feature>
<reference evidence="8 9" key="1">
    <citation type="submission" date="2024-04" db="EMBL/GenBank/DDBJ databases">
        <title>Human intestinal bacterial collection.</title>
        <authorList>
            <person name="Pauvert C."/>
            <person name="Hitch T.C.A."/>
            <person name="Clavel T."/>
        </authorList>
    </citation>
    <scope>NUCLEOTIDE SEQUENCE [LARGE SCALE GENOMIC DNA]</scope>
    <source>
        <strain evidence="8 9">CLA-AA-H145</strain>
    </source>
</reference>
<keyword evidence="3 6" id="KW-0812">Transmembrane</keyword>
<evidence type="ECO:0000313" key="9">
    <source>
        <dbReference type="Proteomes" id="UP001487296"/>
    </source>
</evidence>
<keyword evidence="5 6" id="KW-0472">Membrane</keyword>
<dbReference type="InterPro" id="IPR015867">
    <property type="entry name" value="N-reg_PII/ATP_PRibTrfase_C"/>
</dbReference>
<evidence type="ECO:0000256" key="5">
    <source>
        <dbReference type="ARBA" id="ARBA00023136"/>
    </source>
</evidence>
<dbReference type="PANTHER" id="PTHR33545">
    <property type="entry name" value="UPF0750 MEMBRANE PROTEIN YITT-RELATED"/>
    <property type="match status" value="1"/>
</dbReference>
<evidence type="ECO:0000256" key="2">
    <source>
        <dbReference type="ARBA" id="ARBA00022475"/>
    </source>
</evidence>
<comment type="caution">
    <text evidence="8">The sequence shown here is derived from an EMBL/GenBank/DDBJ whole genome shotgun (WGS) entry which is preliminary data.</text>
</comment>
<feature type="transmembrane region" description="Helical" evidence="6">
    <location>
        <begin position="56"/>
        <end position="74"/>
    </location>
</feature>
<dbReference type="EMBL" id="JBBNFP010000009">
    <property type="protein sequence ID" value="MEQ2486251.1"/>
    <property type="molecule type" value="Genomic_DNA"/>
</dbReference>
<evidence type="ECO:0000256" key="6">
    <source>
        <dbReference type="SAM" id="Phobius"/>
    </source>
</evidence>
<comment type="subcellular location">
    <subcellularLocation>
        <location evidence="1">Cell membrane</location>
        <topology evidence="1">Multi-pass membrane protein</topology>
    </subcellularLocation>
</comment>
<feature type="transmembrane region" description="Helical" evidence="6">
    <location>
        <begin position="191"/>
        <end position="212"/>
    </location>
</feature>